<dbReference type="RefSeq" id="WP_213162154.1">
    <property type="nucleotide sequence ID" value="NZ_CP058214.1"/>
</dbReference>
<dbReference type="InterPro" id="IPR024747">
    <property type="entry name" value="Pyridox_Oxase-rel"/>
</dbReference>
<keyword evidence="3" id="KW-1185">Reference proteome</keyword>
<dbReference type="PANTHER" id="PTHR34071">
    <property type="entry name" value="5-NITROIMIDAZOLE ANTIBIOTICS RESISTANCE PROTEIN, NIMA-FAMILY-RELATED PROTEIN-RELATED"/>
    <property type="match status" value="1"/>
</dbReference>
<dbReference type="KEGG" id="kmn:HW532_20025"/>
<dbReference type="SUPFAM" id="SSF50475">
    <property type="entry name" value="FMN-binding split barrel"/>
    <property type="match status" value="1"/>
</dbReference>
<dbReference type="Gene3D" id="2.30.110.10">
    <property type="entry name" value="Electron Transport, Fmn-binding Protein, Chain A"/>
    <property type="match status" value="1"/>
</dbReference>
<evidence type="ECO:0000256" key="1">
    <source>
        <dbReference type="SAM" id="MobiDB-lite"/>
    </source>
</evidence>
<dbReference type="PANTHER" id="PTHR34071:SF2">
    <property type="entry name" value="FLAVIN-NUCLEOTIDE-BINDING PROTEIN"/>
    <property type="match status" value="1"/>
</dbReference>
<dbReference type="EMBL" id="CP058214">
    <property type="protein sequence ID" value="QPC44786.1"/>
    <property type="molecule type" value="Genomic_DNA"/>
</dbReference>
<dbReference type="InterPro" id="IPR012349">
    <property type="entry name" value="Split_barrel_FMN-bd"/>
</dbReference>
<dbReference type="AlphaFoldDB" id="A0A7S8C7F8"/>
<reference evidence="2 3" key="1">
    <citation type="submission" date="2020-06" db="EMBL/GenBank/DDBJ databases">
        <title>Genome sequence of 2 isolates from Red Sea Mangroves.</title>
        <authorList>
            <person name="Sefrji F."/>
            <person name="Michoud G."/>
            <person name="Merlino G."/>
            <person name="Daffonchio D."/>
        </authorList>
    </citation>
    <scope>NUCLEOTIDE SEQUENCE [LARGE SCALE GENOMIC DNA]</scope>
    <source>
        <strain evidence="2 3">R1DC25</strain>
    </source>
</reference>
<feature type="region of interest" description="Disordered" evidence="1">
    <location>
        <begin position="1"/>
        <end position="24"/>
    </location>
</feature>
<organism evidence="2 3">
    <name type="scientific">Kaustia mangrovi</name>
    <dbReference type="NCBI Taxonomy" id="2593653"/>
    <lineage>
        <taxon>Bacteria</taxon>
        <taxon>Pseudomonadati</taxon>
        <taxon>Pseudomonadota</taxon>
        <taxon>Alphaproteobacteria</taxon>
        <taxon>Hyphomicrobiales</taxon>
        <taxon>Parvibaculaceae</taxon>
        <taxon>Kaustia</taxon>
    </lineage>
</organism>
<proteinExistence type="predicted"/>
<accession>A0A7S8C7F8</accession>
<sequence>MTDTATAERAHAPTDRTRLRRAHERGHYDRATIDAILDAMPLCHIGFSVDGKPAVLPTIQWREGDRVYWHGSSASRMLRAAAGAPVCLTVTIFDGLVLARSAFHHSANYRSVVVYGTAEPVAPEDKARHLDRFMEGLLPGRIAQMRAMTDQEIKATTVLSMPLDEASAKIRTGPPVDDEEDYGDPVWAGVLPFRTQTLAPIPCPRLLDGLEVPDAVRDFKMG</sequence>
<dbReference type="Pfam" id="PF12900">
    <property type="entry name" value="Pyridox_ox_2"/>
    <property type="match status" value="1"/>
</dbReference>
<protein>
    <submittedName>
        <fullName evidence="2">Pyridoxamine 5'-phosphate oxidase family protein</fullName>
    </submittedName>
</protein>
<evidence type="ECO:0000313" key="3">
    <source>
        <dbReference type="Proteomes" id="UP000593594"/>
    </source>
</evidence>
<name>A0A7S8C7F8_9HYPH</name>
<feature type="compositionally biased region" description="Basic and acidic residues" evidence="1">
    <location>
        <begin position="1"/>
        <end position="17"/>
    </location>
</feature>
<dbReference type="Proteomes" id="UP000593594">
    <property type="component" value="Chromosome"/>
</dbReference>
<gene>
    <name evidence="2" type="ORF">HW532_20025</name>
</gene>
<evidence type="ECO:0000313" key="2">
    <source>
        <dbReference type="EMBL" id="QPC44786.1"/>
    </source>
</evidence>